<dbReference type="PROSITE" id="PS51257">
    <property type="entry name" value="PROKAR_LIPOPROTEIN"/>
    <property type="match status" value="1"/>
</dbReference>
<protein>
    <submittedName>
        <fullName evidence="1">Uncharacterized protein</fullName>
    </submittedName>
</protein>
<evidence type="ECO:0000313" key="2">
    <source>
        <dbReference type="Proteomes" id="UP000297982"/>
    </source>
</evidence>
<dbReference type="RefSeq" id="WP_135328539.1">
    <property type="nucleotide sequence ID" value="NZ_SRJC01000007.1"/>
</dbReference>
<gene>
    <name evidence="1" type="ORF">E4663_17105</name>
</gene>
<keyword evidence="2" id="KW-1185">Reference proteome</keyword>
<comment type="caution">
    <text evidence="1">The sequence shown here is derived from an EMBL/GenBank/DDBJ whole genome shotgun (WGS) entry which is preliminary data.</text>
</comment>
<evidence type="ECO:0000313" key="1">
    <source>
        <dbReference type="EMBL" id="TGB01196.1"/>
    </source>
</evidence>
<proteinExistence type="predicted"/>
<name>A0A4Z0GU40_9BACI</name>
<organism evidence="1 2">
    <name type="scientific">Halobacillus salinus</name>
    <dbReference type="NCBI Taxonomy" id="192814"/>
    <lineage>
        <taxon>Bacteria</taxon>
        <taxon>Bacillati</taxon>
        <taxon>Bacillota</taxon>
        <taxon>Bacilli</taxon>
        <taxon>Bacillales</taxon>
        <taxon>Bacillaceae</taxon>
        <taxon>Halobacillus</taxon>
    </lineage>
</organism>
<dbReference type="EMBL" id="SRJC01000007">
    <property type="protein sequence ID" value="TGB01196.1"/>
    <property type="molecule type" value="Genomic_DNA"/>
</dbReference>
<dbReference type="Proteomes" id="UP000297982">
    <property type="component" value="Unassembled WGS sequence"/>
</dbReference>
<dbReference type="AlphaFoldDB" id="A0A4Z0GU40"/>
<reference evidence="1 2" key="1">
    <citation type="journal article" date="2003" name="Int. J. Syst. Evol. Microbiol.">
        <title>Halobacillus salinus sp. nov., isolated from a salt lake on the coast of the East Sea in Korea.</title>
        <authorList>
            <person name="Yoon J.H."/>
            <person name="Kang K.H."/>
            <person name="Park Y.H."/>
        </authorList>
    </citation>
    <scope>NUCLEOTIDE SEQUENCE [LARGE SCALE GENOMIC DNA]</scope>
    <source>
        <strain evidence="1 2">HSL-3</strain>
    </source>
</reference>
<accession>A0A4Z0GU40</accession>
<sequence length="184" mass="20695">MQRFLIWIGCALLLAGCTSGEEEQKQTTMEEAFYESYTDGEELFYTAETAEGIGIAFFEIEKGYGLANLEKRESGWFSTGAATYEMEEPVPEKEVSTRTSVSTNGNLEAFAEPAYQTVIWGEVYGDEITSLHIKGESYEEEAEIIENGDKRFYYFVPEGSTLEVDMDSIQGFDTDGELVYEESL</sequence>